<dbReference type="AlphaFoldDB" id="A0AAW1WUB7"/>
<feature type="compositionally biased region" description="Basic and acidic residues" evidence="5">
    <location>
        <begin position="689"/>
        <end position="708"/>
    </location>
</feature>
<dbReference type="GO" id="GO:0008270">
    <property type="term" value="F:zinc ion binding"/>
    <property type="evidence" value="ECO:0007669"/>
    <property type="project" value="UniProtKB-KW"/>
</dbReference>
<name>A0AAW1WUB7_RUBAR</name>
<dbReference type="EMBL" id="JBEDUW010000005">
    <property type="protein sequence ID" value="KAK9926865.1"/>
    <property type="molecule type" value="Genomic_DNA"/>
</dbReference>
<evidence type="ECO:0000256" key="4">
    <source>
        <dbReference type="PROSITE-ProRule" id="PRU00325"/>
    </source>
</evidence>
<dbReference type="InterPro" id="IPR018289">
    <property type="entry name" value="MULE_transposase_dom"/>
</dbReference>
<feature type="region of interest" description="Disordered" evidence="5">
    <location>
        <begin position="632"/>
        <end position="708"/>
    </location>
</feature>
<feature type="compositionally biased region" description="Basic residues" evidence="5">
    <location>
        <begin position="642"/>
        <end position="654"/>
    </location>
</feature>
<dbReference type="PANTHER" id="PTHR47718:SF7">
    <property type="entry name" value="PROTEIN FAR1-RELATED SEQUENCE"/>
    <property type="match status" value="1"/>
</dbReference>
<proteinExistence type="predicted"/>
<evidence type="ECO:0000313" key="7">
    <source>
        <dbReference type="EMBL" id="KAK9926865.1"/>
    </source>
</evidence>
<dbReference type="Pfam" id="PF04434">
    <property type="entry name" value="SWIM"/>
    <property type="match status" value="1"/>
</dbReference>
<dbReference type="InterPro" id="IPR006564">
    <property type="entry name" value="Znf_PMZ"/>
</dbReference>
<keyword evidence="3" id="KW-0862">Zinc</keyword>
<dbReference type="Proteomes" id="UP001457282">
    <property type="component" value="Unassembled WGS sequence"/>
</dbReference>
<feature type="domain" description="SWIM-type" evidence="6">
    <location>
        <begin position="492"/>
        <end position="530"/>
    </location>
</feature>
<dbReference type="SMART" id="SM00575">
    <property type="entry name" value="ZnF_PMZ"/>
    <property type="match status" value="1"/>
</dbReference>
<feature type="compositionally biased region" description="Basic and acidic residues" evidence="5">
    <location>
        <begin position="8"/>
        <end position="21"/>
    </location>
</feature>
<keyword evidence="2 4" id="KW-0863">Zinc-finger</keyword>
<dbReference type="PROSITE" id="PS50966">
    <property type="entry name" value="ZF_SWIM"/>
    <property type="match status" value="1"/>
</dbReference>
<accession>A0AAW1WUB7</accession>
<evidence type="ECO:0000313" key="8">
    <source>
        <dbReference type="Proteomes" id="UP001457282"/>
    </source>
</evidence>
<evidence type="ECO:0000256" key="2">
    <source>
        <dbReference type="ARBA" id="ARBA00022771"/>
    </source>
</evidence>
<evidence type="ECO:0000259" key="6">
    <source>
        <dbReference type="PROSITE" id="PS50966"/>
    </source>
</evidence>
<keyword evidence="8" id="KW-1185">Reference proteome</keyword>
<organism evidence="7 8">
    <name type="scientific">Rubus argutus</name>
    <name type="common">Southern blackberry</name>
    <dbReference type="NCBI Taxonomy" id="59490"/>
    <lineage>
        <taxon>Eukaryota</taxon>
        <taxon>Viridiplantae</taxon>
        <taxon>Streptophyta</taxon>
        <taxon>Embryophyta</taxon>
        <taxon>Tracheophyta</taxon>
        <taxon>Spermatophyta</taxon>
        <taxon>Magnoliopsida</taxon>
        <taxon>eudicotyledons</taxon>
        <taxon>Gunneridae</taxon>
        <taxon>Pentapetalae</taxon>
        <taxon>rosids</taxon>
        <taxon>fabids</taxon>
        <taxon>Rosales</taxon>
        <taxon>Rosaceae</taxon>
        <taxon>Rosoideae</taxon>
        <taxon>Rosoideae incertae sedis</taxon>
        <taxon>Rubus</taxon>
    </lineage>
</organism>
<dbReference type="Pfam" id="PF10551">
    <property type="entry name" value="MULE"/>
    <property type="match status" value="1"/>
</dbReference>
<evidence type="ECO:0000256" key="3">
    <source>
        <dbReference type="ARBA" id="ARBA00022833"/>
    </source>
</evidence>
<evidence type="ECO:0000256" key="1">
    <source>
        <dbReference type="ARBA" id="ARBA00022723"/>
    </source>
</evidence>
<reference evidence="7 8" key="1">
    <citation type="journal article" date="2023" name="G3 (Bethesda)">
        <title>A chromosome-length genome assembly and annotation of blackberry (Rubus argutus, cv. 'Hillquist').</title>
        <authorList>
            <person name="Bruna T."/>
            <person name="Aryal R."/>
            <person name="Dudchenko O."/>
            <person name="Sargent D.J."/>
            <person name="Mead D."/>
            <person name="Buti M."/>
            <person name="Cavallini A."/>
            <person name="Hytonen T."/>
            <person name="Andres J."/>
            <person name="Pham M."/>
            <person name="Weisz D."/>
            <person name="Mascagni F."/>
            <person name="Usai G."/>
            <person name="Natali L."/>
            <person name="Bassil N."/>
            <person name="Fernandez G.E."/>
            <person name="Lomsadze A."/>
            <person name="Armour M."/>
            <person name="Olukolu B."/>
            <person name="Poorten T."/>
            <person name="Britton C."/>
            <person name="Davik J."/>
            <person name="Ashrafi H."/>
            <person name="Aiden E.L."/>
            <person name="Borodovsky M."/>
            <person name="Worthington M."/>
        </authorList>
    </citation>
    <scope>NUCLEOTIDE SEQUENCE [LARGE SCALE GENOMIC DNA]</scope>
    <source>
        <strain evidence="7">PI 553951</strain>
    </source>
</reference>
<sequence>MENEDDDSNSRHHLMDKNEHKGCENEPICGENVPILGMTFDSDQDAYDYYNSYARVVGFSVRRLRSNRDKHTGIKLDENGKFVVTKFEAEHTHDLVHPSSSHVLRSQRTIEPSQAGLINQMHSAGFKPSQIFSYMTVEAGGPGNLNFIQTDCNNYIRRTRAEFLKKGDAKCLLNYFKKKQMEDKSFFYAIRTNIENEICGCFFCDGKSRSDYVIFGDAVVFDTTFKTNNYDMVCAPIVGINNHGQTILFGCGLLDGETTDACKWFFEIFLQAMGGKKPKTIFTDQAASISNAIREILPNSHHRLCLWHIYRNAAKHLNQVFDTTLLKACVYDPETIEEFESSWKDLLDYYDLKENGWLKELYQLREKWAQVYGRSNFCAGMTTTQRSESINKYLKKFFSKNLILSEWVVQHERALVHRREKERLAEVATTQTKHNFLSNWKVEVEAAEMYTKKLFNCFQEEYQKCLDLRLELETDDGIVETYVVHRPGNPNFRRSLVYSPSNQSLDCSCKRFQFEGILCSHALKLLRELGLSTIPSKYYLKRWRRDARDGVDFQSYGEANLSDRSSSSVLQYSHLSHIAQRIVAKGAKDKQSCALVKSKLLELEAVLDSNSSIGQEHETNVDIDSCDEVNENNTNLVLRDPKTKKRRGRSKGKKKNDLGLKQQSKKKSSSELQEKNAQSLPKKRKAPSKTKDSHETNSHGHEISGHTNSHEHVQVFQQVNMPRFPTSGAQGIPSHFPHVYPPTTSGAQGMPSHFPHVFPPTTIPNQSLGYQVIRPMIYDYSVMYSQAITQPRLQGPARQLQFSDPSKS</sequence>
<dbReference type="InterPro" id="IPR007527">
    <property type="entry name" value="Znf_SWIM"/>
</dbReference>
<gene>
    <name evidence="7" type="ORF">M0R45_024074</name>
</gene>
<protein>
    <recommendedName>
        <fullName evidence="6">SWIM-type domain-containing protein</fullName>
    </recommendedName>
</protein>
<keyword evidence="1" id="KW-0479">Metal-binding</keyword>
<feature type="region of interest" description="Disordered" evidence="5">
    <location>
        <begin position="1"/>
        <end position="21"/>
    </location>
</feature>
<dbReference type="PANTHER" id="PTHR47718">
    <property type="entry name" value="OS01G0519700 PROTEIN"/>
    <property type="match status" value="1"/>
</dbReference>
<evidence type="ECO:0000256" key="5">
    <source>
        <dbReference type="SAM" id="MobiDB-lite"/>
    </source>
</evidence>
<comment type="caution">
    <text evidence="7">The sequence shown here is derived from an EMBL/GenBank/DDBJ whole genome shotgun (WGS) entry which is preliminary data.</text>
</comment>